<evidence type="ECO:0000256" key="1">
    <source>
        <dbReference type="PROSITE-ProRule" id="PRU00497"/>
    </source>
</evidence>
<dbReference type="HOGENOM" id="CLU_2529773_0_0_1"/>
<dbReference type="GO" id="GO:0042302">
    <property type="term" value="F:structural constituent of cuticle"/>
    <property type="evidence" value="ECO:0007669"/>
    <property type="project" value="UniProtKB-UniRule"/>
</dbReference>
<reference evidence="2 3" key="1">
    <citation type="journal article" date="2007" name="Nature">
        <title>Evolution of genes and genomes on the Drosophila phylogeny.</title>
        <authorList>
            <consortium name="Drosophila 12 Genomes Consortium"/>
            <person name="Clark A.G."/>
            <person name="Eisen M.B."/>
            <person name="Smith D.R."/>
            <person name="Bergman C.M."/>
            <person name="Oliver B."/>
            <person name="Markow T.A."/>
            <person name="Kaufman T.C."/>
            <person name="Kellis M."/>
            <person name="Gelbart W."/>
            <person name="Iyer V.N."/>
            <person name="Pollard D.A."/>
            <person name="Sackton T.B."/>
            <person name="Larracuente A.M."/>
            <person name="Singh N.D."/>
            <person name="Abad J.P."/>
            <person name="Abt D.N."/>
            <person name="Adryan B."/>
            <person name="Aguade M."/>
            <person name="Akashi H."/>
            <person name="Anderson W.W."/>
            <person name="Aquadro C.F."/>
            <person name="Ardell D.H."/>
            <person name="Arguello R."/>
            <person name="Artieri C.G."/>
            <person name="Barbash D.A."/>
            <person name="Barker D."/>
            <person name="Barsanti P."/>
            <person name="Batterham P."/>
            <person name="Batzoglou S."/>
            <person name="Begun D."/>
            <person name="Bhutkar A."/>
            <person name="Blanco E."/>
            <person name="Bosak S.A."/>
            <person name="Bradley R.K."/>
            <person name="Brand A.D."/>
            <person name="Brent M.R."/>
            <person name="Brooks A.N."/>
            <person name="Brown R.H."/>
            <person name="Butlin R.K."/>
            <person name="Caggese C."/>
            <person name="Calvi B.R."/>
            <person name="Bernardo de Carvalho A."/>
            <person name="Caspi A."/>
            <person name="Castrezana S."/>
            <person name="Celniker S.E."/>
            <person name="Chang J.L."/>
            <person name="Chapple C."/>
            <person name="Chatterji S."/>
            <person name="Chinwalla A."/>
            <person name="Civetta A."/>
            <person name="Clifton S.W."/>
            <person name="Comeron J.M."/>
            <person name="Costello J.C."/>
            <person name="Coyne J.A."/>
            <person name="Daub J."/>
            <person name="David R.G."/>
            <person name="Delcher A.L."/>
            <person name="Delehaunty K."/>
            <person name="Do C.B."/>
            <person name="Ebling H."/>
            <person name="Edwards K."/>
            <person name="Eickbush T."/>
            <person name="Evans J.D."/>
            <person name="Filipski A."/>
            <person name="Findeiss S."/>
            <person name="Freyhult E."/>
            <person name="Fulton L."/>
            <person name="Fulton R."/>
            <person name="Garcia A.C."/>
            <person name="Gardiner A."/>
            <person name="Garfield D.A."/>
            <person name="Garvin B.E."/>
            <person name="Gibson G."/>
            <person name="Gilbert D."/>
            <person name="Gnerre S."/>
            <person name="Godfrey J."/>
            <person name="Good R."/>
            <person name="Gotea V."/>
            <person name="Gravely B."/>
            <person name="Greenberg A.J."/>
            <person name="Griffiths-Jones S."/>
            <person name="Gross S."/>
            <person name="Guigo R."/>
            <person name="Gustafson E.A."/>
            <person name="Haerty W."/>
            <person name="Hahn M.W."/>
            <person name="Halligan D.L."/>
            <person name="Halpern A.L."/>
            <person name="Halter G.M."/>
            <person name="Han M.V."/>
            <person name="Heger A."/>
            <person name="Hillier L."/>
            <person name="Hinrichs A.S."/>
            <person name="Holmes I."/>
            <person name="Hoskins R.A."/>
            <person name="Hubisz M.J."/>
            <person name="Hultmark D."/>
            <person name="Huntley M.A."/>
            <person name="Jaffe D.B."/>
            <person name="Jagadeeshan S."/>
            <person name="Jeck W.R."/>
            <person name="Johnson J."/>
            <person name="Jones C.D."/>
            <person name="Jordan W.C."/>
            <person name="Karpen G.H."/>
            <person name="Kataoka E."/>
            <person name="Keightley P.D."/>
            <person name="Kheradpour P."/>
            <person name="Kirkness E.F."/>
            <person name="Koerich L.B."/>
            <person name="Kristiansen K."/>
            <person name="Kudrna D."/>
            <person name="Kulathinal R.J."/>
            <person name="Kumar S."/>
            <person name="Kwok R."/>
            <person name="Lander E."/>
            <person name="Langley C.H."/>
            <person name="Lapoint R."/>
            <person name="Lazzaro B.P."/>
            <person name="Lee S.J."/>
            <person name="Levesque L."/>
            <person name="Li R."/>
            <person name="Lin C.F."/>
            <person name="Lin M.F."/>
            <person name="Lindblad-Toh K."/>
            <person name="Llopart A."/>
            <person name="Long M."/>
            <person name="Low L."/>
            <person name="Lozovsky E."/>
            <person name="Lu J."/>
            <person name="Luo M."/>
            <person name="Machado C.A."/>
            <person name="Makalowski W."/>
            <person name="Marzo M."/>
            <person name="Matsuda M."/>
            <person name="Matzkin L."/>
            <person name="McAllister B."/>
            <person name="McBride C.S."/>
            <person name="McKernan B."/>
            <person name="McKernan K."/>
            <person name="Mendez-Lago M."/>
            <person name="Minx P."/>
            <person name="Mollenhauer M.U."/>
            <person name="Montooth K."/>
            <person name="Mount S.M."/>
            <person name="Mu X."/>
            <person name="Myers E."/>
            <person name="Negre B."/>
            <person name="Newfeld S."/>
            <person name="Nielsen R."/>
            <person name="Noor M.A."/>
            <person name="O'Grady P."/>
            <person name="Pachter L."/>
            <person name="Papaceit M."/>
            <person name="Parisi M.J."/>
            <person name="Parisi M."/>
            <person name="Parts L."/>
            <person name="Pedersen J.S."/>
            <person name="Pesole G."/>
            <person name="Phillippy A.M."/>
            <person name="Ponting C.P."/>
            <person name="Pop M."/>
            <person name="Porcelli D."/>
            <person name="Powell J.R."/>
            <person name="Prohaska S."/>
            <person name="Pruitt K."/>
            <person name="Puig M."/>
            <person name="Quesneville H."/>
            <person name="Ram K.R."/>
            <person name="Rand D."/>
            <person name="Rasmussen M.D."/>
            <person name="Reed L.K."/>
            <person name="Reenan R."/>
            <person name="Reily A."/>
            <person name="Remington K.A."/>
            <person name="Rieger T.T."/>
            <person name="Ritchie M.G."/>
            <person name="Robin C."/>
            <person name="Rogers Y.H."/>
            <person name="Rohde C."/>
            <person name="Rozas J."/>
            <person name="Rubenfield M.J."/>
            <person name="Ruiz A."/>
            <person name="Russo S."/>
            <person name="Salzberg S.L."/>
            <person name="Sanchez-Gracia A."/>
            <person name="Saranga D.J."/>
            <person name="Sato H."/>
            <person name="Schaeffer S.W."/>
            <person name="Schatz M.C."/>
            <person name="Schlenke T."/>
            <person name="Schwartz R."/>
            <person name="Segarra C."/>
            <person name="Singh R.S."/>
            <person name="Sirot L."/>
            <person name="Sirota M."/>
            <person name="Sisneros N.B."/>
            <person name="Smith C.D."/>
            <person name="Smith T.F."/>
            <person name="Spieth J."/>
            <person name="Stage D.E."/>
            <person name="Stark A."/>
            <person name="Stephan W."/>
            <person name="Strausberg R.L."/>
            <person name="Strempel S."/>
            <person name="Sturgill D."/>
            <person name="Sutton G."/>
            <person name="Sutton G.G."/>
            <person name="Tao W."/>
            <person name="Teichmann S."/>
            <person name="Tobari Y.N."/>
            <person name="Tomimura Y."/>
            <person name="Tsolas J.M."/>
            <person name="Valente V.L."/>
            <person name="Venter E."/>
            <person name="Venter J.C."/>
            <person name="Vicario S."/>
            <person name="Vieira F.G."/>
            <person name="Vilella A.J."/>
            <person name="Villasante A."/>
            <person name="Walenz B."/>
            <person name="Wang J."/>
            <person name="Wasserman M."/>
            <person name="Watts T."/>
            <person name="Wilson D."/>
            <person name="Wilson R.K."/>
            <person name="Wing R.A."/>
            <person name="Wolfner M.F."/>
            <person name="Wong A."/>
            <person name="Wong G.K."/>
            <person name="Wu C.I."/>
            <person name="Wu G."/>
            <person name="Yamamoto D."/>
            <person name="Yang H.P."/>
            <person name="Yang S.P."/>
            <person name="Yorke J.A."/>
            <person name="Yoshida K."/>
            <person name="Zdobnov E."/>
            <person name="Zhang P."/>
            <person name="Zhang Y."/>
            <person name="Zimin A.V."/>
            <person name="Baldwin J."/>
            <person name="Abdouelleil A."/>
            <person name="Abdulkadir J."/>
            <person name="Abebe A."/>
            <person name="Abera B."/>
            <person name="Abreu J."/>
            <person name="Acer S.C."/>
            <person name="Aftuck L."/>
            <person name="Alexander A."/>
            <person name="An P."/>
            <person name="Anderson E."/>
            <person name="Anderson S."/>
            <person name="Arachi H."/>
            <person name="Azer M."/>
            <person name="Bachantsang P."/>
            <person name="Barry A."/>
            <person name="Bayul T."/>
            <person name="Berlin A."/>
            <person name="Bessette D."/>
            <person name="Bloom T."/>
            <person name="Blye J."/>
            <person name="Boguslavskiy L."/>
            <person name="Bonnet C."/>
            <person name="Boukhgalter B."/>
            <person name="Bourzgui I."/>
            <person name="Brown A."/>
            <person name="Cahill P."/>
            <person name="Channer S."/>
            <person name="Cheshatsang Y."/>
            <person name="Chuda L."/>
            <person name="Citroen M."/>
            <person name="Collymore A."/>
            <person name="Cooke P."/>
            <person name="Costello M."/>
            <person name="D'Aco K."/>
            <person name="Daza R."/>
            <person name="De Haan G."/>
            <person name="DeGray S."/>
            <person name="DeMaso C."/>
            <person name="Dhargay N."/>
            <person name="Dooley K."/>
            <person name="Dooley E."/>
            <person name="Doricent M."/>
            <person name="Dorje P."/>
            <person name="Dorjee K."/>
            <person name="Dupes A."/>
            <person name="Elong R."/>
            <person name="Falk J."/>
            <person name="Farina A."/>
            <person name="Faro S."/>
            <person name="Ferguson D."/>
            <person name="Fisher S."/>
            <person name="Foley C.D."/>
            <person name="Franke A."/>
            <person name="Friedrich D."/>
            <person name="Gadbois L."/>
            <person name="Gearin G."/>
            <person name="Gearin C.R."/>
            <person name="Giannoukos G."/>
            <person name="Goode T."/>
            <person name="Graham J."/>
            <person name="Grandbois E."/>
            <person name="Grewal S."/>
            <person name="Gyaltsen K."/>
            <person name="Hafez N."/>
            <person name="Hagos B."/>
            <person name="Hall J."/>
            <person name="Henson C."/>
            <person name="Hollinger A."/>
            <person name="Honan T."/>
            <person name="Huard M.D."/>
            <person name="Hughes L."/>
            <person name="Hurhula B."/>
            <person name="Husby M.E."/>
            <person name="Kamat A."/>
            <person name="Kanga B."/>
            <person name="Kashin S."/>
            <person name="Khazanovich D."/>
            <person name="Kisner P."/>
            <person name="Lance K."/>
            <person name="Lara M."/>
            <person name="Lee W."/>
            <person name="Lennon N."/>
            <person name="Letendre F."/>
            <person name="LeVine R."/>
            <person name="Lipovsky A."/>
            <person name="Liu X."/>
            <person name="Liu J."/>
            <person name="Liu S."/>
            <person name="Lokyitsang T."/>
            <person name="Lokyitsang Y."/>
            <person name="Lubonja R."/>
            <person name="Lui A."/>
            <person name="MacDonald P."/>
            <person name="Magnisalis V."/>
            <person name="Maru K."/>
            <person name="Matthews C."/>
            <person name="McCusker W."/>
            <person name="McDonough S."/>
            <person name="Mehta T."/>
            <person name="Meldrim J."/>
            <person name="Meneus L."/>
            <person name="Mihai O."/>
            <person name="Mihalev A."/>
            <person name="Mihova T."/>
            <person name="Mittelman R."/>
            <person name="Mlenga V."/>
            <person name="Montmayeur A."/>
            <person name="Mulrain L."/>
            <person name="Navidi A."/>
            <person name="Naylor J."/>
            <person name="Negash T."/>
            <person name="Nguyen T."/>
            <person name="Nguyen N."/>
            <person name="Nicol R."/>
            <person name="Norbu C."/>
            <person name="Norbu N."/>
            <person name="Novod N."/>
            <person name="O'Neill B."/>
            <person name="Osman S."/>
            <person name="Markiewicz E."/>
            <person name="Oyono O.L."/>
            <person name="Patti C."/>
            <person name="Phunkhang P."/>
            <person name="Pierre F."/>
            <person name="Priest M."/>
            <person name="Raghuraman S."/>
            <person name="Rege F."/>
            <person name="Reyes R."/>
            <person name="Rise C."/>
            <person name="Rogov P."/>
            <person name="Ross K."/>
            <person name="Ryan E."/>
            <person name="Settipalli S."/>
            <person name="Shea T."/>
            <person name="Sherpa N."/>
            <person name="Shi L."/>
            <person name="Shih D."/>
            <person name="Sparrow T."/>
            <person name="Spaulding J."/>
            <person name="Stalker J."/>
            <person name="Stange-Thomann N."/>
            <person name="Stavropoulos S."/>
            <person name="Stone C."/>
            <person name="Strader C."/>
            <person name="Tesfaye S."/>
            <person name="Thomson T."/>
            <person name="Thoulutsang Y."/>
            <person name="Thoulutsang D."/>
            <person name="Topham K."/>
            <person name="Topping I."/>
            <person name="Tsamla T."/>
            <person name="Vassiliev H."/>
            <person name="Vo A."/>
            <person name="Wangchuk T."/>
            <person name="Wangdi T."/>
            <person name="Weiand M."/>
            <person name="Wilkinson J."/>
            <person name="Wilson A."/>
            <person name="Yadav S."/>
            <person name="Young G."/>
            <person name="Yu Q."/>
            <person name="Zembek L."/>
            <person name="Zhong D."/>
            <person name="Zimmer A."/>
            <person name="Zwirko Z."/>
            <person name="Jaffe D.B."/>
            <person name="Alvarez P."/>
            <person name="Brockman W."/>
            <person name="Butler J."/>
            <person name="Chin C."/>
            <person name="Gnerre S."/>
            <person name="Grabherr M."/>
            <person name="Kleber M."/>
            <person name="Mauceli E."/>
            <person name="MacCallum I."/>
        </authorList>
    </citation>
    <scope>NUCLEOTIDE SEQUENCE [LARGE SCALE GENOMIC DNA]</scope>
    <source>
        <strain evidence="3">Tucson 14030-0811.24</strain>
    </source>
</reference>
<dbReference type="InParanoid" id="B4MRZ4"/>
<dbReference type="KEGG" id="dwi:6640952"/>
<gene>
    <name evidence="2" type="primary">Dwil\GK15663</name>
    <name evidence="2" type="ORF">Dwil_GK15663</name>
</gene>
<keyword evidence="1" id="KW-0193">Cuticle</keyword>
<dbReference type="eggNOG" id="ENOG502TAZF">
    <property type="taxonomic scope" value="Eukaryota"/>
</dbReference>
<dbReference type="InterPro" id="IPR000618">
    <property type="entry name" value="Insect_cuticle"/>
</dbReference>
<dbReference type="AlphaFoldDB" id="B4MRZ4"/>
<dbReference type="PROSITE" id="PS51155">
    <property type="entry name" value="CHIT_BIND_RR_2"/>
    <property type="match status" value="1"/>
</dbReference>
<evidence type="ECO:0000313" key="3">
    <source>
        <dbReference type="Proteomes" id="UP000007798"/>
    </source>
</evidence>
<evidence type="ECO:0000313" key="2">
    <source>
        <dbReference type="EMBL" id="EDW74883.2"/>
    </source>
</evidence>
<dbReference type="OrthoDB" id="7845637at2759"/>
<accession>B4MRZ4</accession>
<sequence>MLALAGPTTPPAPTLVPRILTDGFQLEPLNDKYFLSIRNPDGTVRQETVQVIAPGQLQVNGVLNQPFDDQGSHLVVTYEAGPNGYVAKYSYGTGKPTPPSVPPLFLSPGALKTATG</sequence>
<dbReference type="Proteomes" id="UP000007798">
    <property type="component" value="Unassembled WGS sequence"/>
</dbReference>
<dbReference type="EMBL" id="CH963850">
    <property type="protein sequence ID" value="EDW74883.2"/>
    <property type="molecule type" value="Genomic_DNA"/>
</dbReference>
<organism evidence="2 3">
    <name type="scientific">Drosophila willistoni</name>
    <name type="common">Fruit fly</name>
    <dbReference type="NCBI Taxonomy" id="7260"/>
    <lineage>
        <taxon>Eukaryota</taxon>
        <taxon>Metazoa</taxon>
        <taxon>Ecdysozoa</taxon>
        <taxon>Arthropoda</taxon>
        <taxon>Hexapoda</taxon>
        <taxon>Insecta</taxon>
        <taxon>Pterygota</taxon>
        <taxon>Neoptera</taxon>
        <taxon>Endopterygota</taxon>
        <taxon>Diptera</taxon>
        <taxon>Brachycera</taxon>
        <taxon>Muscomorpha</taxon>
        <taxon>Ephydroidea</taxon>
        <taxon>Drosophilidae</taxon>
        <taxon>Drosophila</taxon>
        <taxon>Sophophora</taxon>
    </lineage>
</organism>
<protein>
    <submittedName>
        <fullName evidence="2">Uncharacterized protein</fullName>
    </submittedName>
</protein>
<keyword evidence="3" id="KW-1185">Reference proteome</keyword>
<name>B4MRZ4_DROWI</name>
<proteinExistence type="predicted"/>